<dbReference type="OrthoDB" id="7170465at2"/>
<organism evidence="2 3">
    <name type="scientific">Parvularcula bermudensis (strain ATCC BAA-594 / HTCC2503 / KCTC 12087)</name>
    <dbReference type="NCBI Taxonomy" id="314260"/>
    <lineage>
        <taxon>Bacteria</taxon>
        <taxon>Pseudomonadati</taxon>
        <taxon>Pseudomonadota</taxon>
        <taxon>Alphaproteobacteria</taxon>
        <taxon>Parvularculales</taxon>
        <taxon>Parvularculaceae</taxon>
        <taxon>Parvularcula</taxon>
    </lineage>
</organism>
<evidence type="ECO:0000256" key="1">
    <source>
        <dbReference type="SAM" id="Phobius"/>
    </source>
</evidence>
<dbReference type="HOGENOM" id="CLU_1287850_0_0_5"/>
<evidence type="ECO:0000313" key="3">
    <source>
        <dbReference type="Proteomes" id="UP000001302"/>
    </source>
</evidence>
<dbReference type="Proteomes" id="UP000001302">
    <property type="component" value="Chromosome"/>
</dbReference>
<dbReference type="EMBL" id="CP002156">
    <property type="protein sequence ID" value="ADM09304.1"/>
    <property type="molecule type" value="Genomic_DNA"/>
</dbReference>
<reference evidence="2 3" key="2">
    <citation type="journal article" date="2011" name="J. Bacteriol.">
        <title>Complete genome sequence of strain HTCC2503T of Parvularcula bermudensis, the type species of the order "Parvularculales" in the class Alphaproteobacteria.</title>
        <authorList>
            <person name="Oh H.M."/>
            <person name="Kang I."/>
            <person name="Vergin K.L."/>
            <person name="Kang D."/>
            <person name="Rhee K.H."/>
            <person name="Giovannoni S.J."/>
            <person name="Cho J.C."/>
        </authorList>
    </citation>
    <scope>NUCLEOTIDE SEQUENCE [LARGE SCALE GENOMIC DNA]</scope>
    <source>
        <strain evidence="3">ATCC BAA-594 / HTCC2503 / KCTC 12087</strain>
    </source>
</reference>
<dbReference type="AlphaFoldDB" id="E0THK8"/>
<keyword evidence="3" id="KW-1185">Reference proteome</keyword>
<reference evidence="3" key="1">
    <citation type="submission" date="2010-08" db="EMBL/GenBank/DDBJ databases">
        <title>Genome sequence of Parvularcula bermudensis HTCC2503.</title>
        <authorList>
            <person name="Kang D.-M."/>
            <person name="Oh H.-M."/>
            <person name="Cho J.-C."/>
        </authorList>
    </citation>
    <scope>NUCLEOTIDE SEQUENCE [LARGE SCALE GENOMIC DNA]</scope>
    <source>
        <strain evidence="3">ATCC BAA-594 / HTCC2503 / KCTC 12087</strain>
    </source>
</reference>
<keyword evidence="1" id="KW-1133">Transmembrane helix</keyword>
<evidence type="ECO:0000313" key="2">
    <source>
        <dbReference type="EMBL" id="ADM09304.1"/>
    </source>
</evidence>
<keyword evidence="1" id="KW-0472">Membrane</keyword>
<protein>
    <submittedName>
        <fullName evidence="2">Uncharacterized protein</fullName>
    </submittedName>
</protein>
<accession>E0THK8</accession>
<proteinExistence type="predicted"/>
<feature type="transmembrane region" description="Helical" evidence="1">
    <location>
        <begin position="12"/>
        <end position="35"/>
    </location>
</feature>
<sequence>MTRITGSKQAIWVGVAAMIAAILPGCGGYIFGYIVDSYLPQKSPGWDMSGRPQQAALTDADWGSGDLGVGVLAGDIDPPDRFAPGPGLVLSITDQVGGTRLDLSQVQLVEPCSLPLGEGSTAVVVTDRNVQVYEGGDPPMRKVEVSADRPYTTKKGDIVMANIHLDRFSGLKSCTLRLGEAIQPANGERIPDLSFIRGTYKRYSRSFDIPGLLN</sequence>
<gene>
    <name evidence="2" type="ordered locus">PB2503_06192</name>
</gene>
<dbReference type="RefSeq" id="WP_013300278.1">
    <property type="nucleotide sequence ID" value="NC_014414.1"/>
</dbReference>
<dbReference type="KEGG" id="pbr:PB2503_06192"/>
<name>E0THK8_PARBH</name>
<keyword evidence="1" id="KW-0812">Transmembrane</keyword>